<keyword evidence="1" id="KW-0285">Flavoprotein</keyword>
<organism evidence="6">
    <name type="scientific">uncultured Solirubrobacteraceae bacterium</name>
    <dbReference type="NCBI Taxonomy" id="1162706"/>
    <lineage>
        <taxon>Bacteria</taxon>
        <taxon>Bacillati</taxon>
        <taxon>Actinomycetota</taxon>
        <taxon>Thermoleophilia</taxon>
        <taxon>Solirubrobacterales</taxon>
        <taxon>Solirubrobacteraceae</taxon>
        <taxon>environmental samples</taxon>
    </lineage>
</organism>
<proteinExistence type="predicted"/>
<feature type="domain" description="Luciferase-like" evidence="5">
    <location>
        <begin position="16"/>
        <end position="234"/>
    </location>
</feature>
<dbReference type="Gene3D" id="3.20.20.30">
    <property type="entry name" value="Luciferase-like domain"/>
    <property type="match status" value="1"/>
</dbReference>
<evidence type="ECO:0000256" key="2">
    <source>
        <dbReference type="ARBA" id="ARBA00022643"/>
    </source>
</evidence>
<evidence type="ECO:0000259" key="5">
    <source>
        <dbReference type="Pfam" id="PF00296"/>
    </source>
</evidence>
<keyword evidence="2" id="KW-0288">FMN</keyword>
<evidence type="ECO:0000256" key="3">
    <source>
        <dbReference type="ARBA" id="ARBA00023002"/>
    </source>
</evidence>
<keyword evidence="3" id="KW-0560">Oxidoreductase</keyword>
<dbReference type="InterPro" id="IPR050172">
    <property type="entry name" value="SsuD_RutA_monooxygenase"/>
</dbReference>
<reference evidence="6" key="1">
    <citation type="submission" date="2020-02" db="EMBL/GenBank/DDBJ databases">
        <authorList>
            <person name="Meier V. D."/>
        </authorList>
    </citation>
    <scope>NUCLEOTIDE SEQUENCE</scope>
    <source>
        <strain evidence="6">AVDCRST_MAG30</strain>
    </source>
</reference>
<dbReference type="PANTHER" id="PTHR42847">
    <property type="entry name" value="ALKANESULFONATE MONOOXYGENASE"/>
    <property type="match status" value="1"/>
</dbReference>
<dbReference type="EMBL" id="CADCVS010000270">
    <property type="protein sequence ID" value="CAA9503403.1"/>
    <property type="molecule type" value="Genomic_DNA"/>
</dbReference>
<dbReference type="Pfam" id="PF00296">
    <property type="entry name" value="Bac_luciferase"/>
    <property type="match status" value="1"/>
</dbReference>
<dbReference type="InterPro" id="IPR036661">
    <property type="entry name" value="Luciferase-like_sf"/>
</dbReference>
<evidence type="ECO:0000313" key="6">
    <source>
        <dbReference type="EMBL" id="CAA9503403.1"/>
    </source>
</evidence>
<dbReference type="GO" id="GO:0008726">
    <property type="term" value="F:alkanesulfonate monooxygenase activity"/>
    <property type="evidence" value="ECO:0007669"/>
    <property type="project" value="TreeGrafter"/>
</dbReference>
<evidence type="ECO:0000256" key="1">
    <source>
        <dbReference type="ARBA" id="ARBA00022630"/>
    </source>
</evidence>
<keyword evidence="4" id="KW-0503">Monooxygenase</keyword>
<dbReference type="SUPFAM" id="SSF51679">
    <property type="entry name" value="Bacterial luciferase-like"/>
    <property type="match status" value="1"/>
</dbReference>
<sequence>MAPLRVGIQLPEVEREVAWPEYVAIARAAEAGGFDSIWMGDHLLYRDRRGAERGPLEAWTLLSALAAATERVRLGPLVACTAFHPPGLIAKMAATIGEVSGGRFVLGIGAGWNEEEFRAFGLPYDKRVSRFEEAFAIVRGMLAGERVTLDGRYAQAEDVVLLPEPARRVPLMIGSNGPRMLSIALPHVDAWNTWYDGFGNTPEGFAELNARISDAARDAGRDPGEIGRSACVLVRVDGGAGERPDDPDAPALAGSPDAIAAALREMADAGADEVILVADPITERSVRTLAEAVALL</sequence>
<evidence type="ECO:0000256" key="4">
    <source>
        <dbReference type="ARBA" id="ARBA00023033"/>
    </source>
</evidence>
<dbReference type="InterPro" id="IPR011251">
    <property type="entry name" value="Luciferase-like_dom"/>
</dbReference>
<protein>
    <recommendedName>
        <fullName evidence="5">Luciferase-like domain-containing protein</fullName>
    </recommendedName>
</protein>
<dbReference type="NCBIfam" id="TIGR03619">
    <property type="entry name" value="F420_Rv2161c"/>
    <property type="match status" value="1"/>
</dbReference>
<accession>A0A6J4SRL8</accession>
<name>A0A6J4SRL8_9ACTN</name>
<dbReference type="PANTHER" id="PTHR42847:SF4">
    <property type="entry name" value="ALKANESULFONATE MONOOXYGENASE-RELATED"/>
    <property type="match status" value="1"/>
</dbReference>
<dbReference type="AlphaFoldDB" id="A0A6J4SRL8"/>
<dbReference type="InterPro" id="IPR019921">
    <property type="entry name" value="Lucif-like_OxRdtase_Rv2161c"/>
</dbReference>
<gene>
    <name evidence="6" type="ORF">AVDCRST_MAG30-2056</name>
</gene>
<dbReference type="GO" id="GO:0046306">
    <property type="term" value="P:alkanesulfonate catabolic process"/>
    <property type="evidence" value="ECO:0007669"/>
    <property type="project" value="TreeGrafter"/>
</dbReference>